<evidence type="ECO:0000256" key="1">
    <source>
        <dbReference type="ARBA" id="ARBA00006484"/>
    </source>
</evidence>
<evidence type="ECO:0000313" key="4">
    <source>
        <dbReference type="Proteomes" id="UP000254537"/>
    </source>
</evidence>
<dbReference type="PANTHER" id="PTHR43477">
    <property type="entry name" value="DIHYDROANTICAPSIN 7-DEHYDROGENASE"/>
    <property type="match status" value="1"/>
</dbReference>
<accession>A0A345Y7X5</accession>
<organism evidence="3 4">
    <name type="scientific">Crenobacter cavernae</name>
    <dbReference type="NCBI Taxonomy" id="2290923"/>
    <lineage>
        <taxon>Bacteria</taxon>
        <taxon>Pseudomonadati</taxon>
        <taxon>Pseudomonadota</taxon>
        <taxon>Betaproteobacteria</taxon>
        <taxon>Neisseriales</taxon>
        <taxon>Neisseriaceae</taxon>
        <taxon>Crenobacter</taxon>
    </lineage>
</organism>
<dbReference type="Proteomes" id="UP000254537">
    <property type="component" value="Chromosome"/>
</dbReference>
<gene>
    <name evidence="3" type="ORF">DWG20_11560</name>
</gene>
<dbReference type="Gene3D" id="3.40.50.720">
    <property type="entry name" value="NAD(P)-binding Rossmann-like Domain"/>
    <property type="match status" value="1"/>
</dbReference>
<dbReference type="InterPro" id="IPR051122">
    <property type="entry name" value="SDR_DHRS6-like"/>
</dbReference>
<dbReference type="InterPro" id="IPR002347">
    <property type="entry name" value="SDR_fam"/>
</dbReference>
<comment type="similarity">
    <text evidence="1">Belongs to the short-chain dehydrogenases/reductases (SDR) family.</text>
</comment>
<dbReference type="InterPro" id="IPR036291">
    <property type="entry name" value="NAD(P)-bd_dom_sf"/>
</dbReference>
<proteinExistence type="inferred from homology"/>
<sequence>MKILLVGANGTIGKAVAAELEARHEIIAVGRTSGRYQADITDIASLKALFDKVGRVDAVISAAGNLPFAPLSEFTPELYKQGWQDKLQGQINLVLAGSDYVNDGGSFTLTSGILSEVPIRFGSAASAVNAALEGFARAAAIELPRGQRINVVSPTVLTESLPDYGPYFRGFESVPAARVALAYSRSVEGAQTGQVFKVQ</sequence>
<dbReference type="AlphaFoldDB" id="A0A345Y7X5"/>
<keyword evidence="2" id="KW-0560">Oxidoreductase</keyword>
<dbReference type="EMBL" id="CP031337">
    <property type="protein sequence ID" value="AXK40027.1"/>
    <property type="molecule type" value="Genomic_DNA"/>
</dbReference>
<dbReference type="OrthoDB" id="9787486at2"/>
<dbReference type="NCBIfam" id="NF005754">
    <property type="entry name" value="PRK07578.1"/>
    <property type="match status" value="1"/>
</dbReference>
<dbReference type="Pfam" id="PF13561">
    <property type="entry name" value="adh_short_C2"/>
    <property type="match status" value="1"/>
</dbReference>
<dbReference type="KEGG" id="ccah:DWG20_11560"/>
<protein>
    <submittedName>
        <fullName evidence="3">Short chain dehydrogenase</fullName>
    </submittedName>
</protein>
<dbReference type="PANTHER" id="PTHR43477:SF1">
    <property type="entry name" value="DIHYDROANTICAPSIN 7-DEHYDROGENASE"/>
    <property type="match status" value="1"/>
</dbReference>
<dbReference type="CDD" id="cd11731">
    <property type="entry name" value="Lin1944_like_SDR_c"/>
    <property type="match status" value="1"/>
</dbReference>
<reference evidence="3 4" key="1">
    <citation type="submission" date="2018-07" db="EMBL/GenBank/DDBJ databases">
        <title>Crenobacter cavernae sp. nov., isolated from a karst cave.</title>
        <authorList>
            <person name="Zhu H."/>
        </authorList>
    </citation>
    <scope>NUCLEOTIDE SEQUENCE [LARGE SCALE GENOMIC DNA]</scope>
    <source>
        <strain evidence="3 4">K1W11S-77</strain>
    </source>
</reference>
<evidence type="ECO:0000256" key="2">
    <source>
        <dbReference type="ARBA" id="ARBA00023002"/>
    </source>
</evidence>
<name>A0A345Y7X5_9NEIS</name>
<dbReference type="GO" id="GO:0016491">
    <property type="term" value="F:oxidoreductase activity"/>
    <property type="evidence" value="ECO:0007669"/>
    <property type="project" value="UniProtKB-KW"/>
</dbReference>
<evidence type="ECO:0000313" key="3">
    <source>
        <dbReference type="EMBL" id="AXK40027.1"/>
    </source>
</evidence>
<dbReference type="RefSeq" id="WP_115433957.1">
    <property type="nucleotide sequence ID" value="NZ_CP031337.1"/>
</dbReference>
<dbReference type="SUPFAM" id="SSF51735">
    <property type="entry name" value="NAD(P)-binding Rossmann-fold domains"/>
    <property type="match status" value="1"/>
</dbReference>
<dbReference type="PRINTS" id="PR00081">
    <property type="entry name" value="GDHRDH"/>
</dbReference>